<protein>
    <submittedName>
        <fullName evidence="1">Putative jockey ele1 orf2-h 1e-120-j 4</fullName>
    </submittedName>
</protein>
<organism evidence="1">
    <name type="scientific">Anopheles aquasalis</name>
    <name type="common">Malaria mosquito</name>
    <dbReference type="NCBI Taxonomy" id="42839"/>
    <lineage>
        <taxon>Eukaryota</taxon>
        <taxon>Metazoa</taxon>
        <taxon>Ecdysozoa</taxon>
        <taxon>Arthropoda</taxon>
        <taxon>Hexapoda</taxon>
        <taxon>Insecta</taxon>
        <taxon>Pterygota</taxon>
        <taxon>Neoptera</taxon>
        <taxon>Endopterygota</taxon>
        <taxon>Diptera</taxon>
        <taxon>Nematocera</taxon>
        <taxon>Culicoidea</taxon>
        <taxon>Culicidae</taxon>
        <taxon>Anophelinae</taxon>
        <taxon>Anopheles</taxon>
    </lineage>
</organism>
<accession>T1DKA6</accession>
<name>T1DKA6_ANOAQ</name>
<dbReference type="AlphaFoldDB" id="T1DKA6"/>
<sequence>LDDVEIVGFADDIVLTVKGEDVDEVKMLATNAVMRIERWMKAAKLEVAHHKTELLLVSNHKPVQWASIKLGKHTIHSKRALKYLGVMIDVRLSFNEHVDYACEKAAKTISALARLMSNNSVIRSSKRRILSCVATSTLRYGAPAWIGALETQHNCTQLNSTFRLMAIRVTSAYRTISTEAACAIAGMIPITITLAEDAECYNRRGTRGFRREARAASLARWQREWEEASKGRWTFRLIPNLSVWLNRRHGEVSFALTQFLLGHGCFRYYLHRFGHASSPRCDECVEG</sequence>
<dbReference type="VEuPathDB" id="VectorBase:AAQUA_001681"/>
<dbReference type="EMBL" id="GAMD01001041">
    <property type="protein sequence ID" value="JAB00550.1"/>
    <property type="molecule type" value="mRNA"/>
</dbReference>
<feature type="non-terminal residue" evidence="1">
    <location>
        <position position="1"/>
    </location>
</feature>
<evidence type="ECO:0000313" key="1">
    <source>
        <dbReference type="EMBL" id="JAB00550.1"/>
    </source>
</evidence>
<proteinExistence type="evidence at transcript level"/>
<dbReference type="PANTHER" id="PTHR33332">
    <property type="entry name" value="REVERSE TRANSCRIPTASE DOMAIN-CONTAINING PROTEIN"/>
    <property type="match status" value="1"/>
</dbReference>
<reference evidence="1" key="1">
    <citation type="submission" date="2013-07" db="EMBL/GenBank/DDBJ databases">
        <title>Transcriptome sequencing and developmental regulation of gene expression in Anopheles aquasalis.</title>
        <authorList>
            <consortium name="Brazilian Malaria Network (MCT/CNPq/MS/SCTIE/DECIT/PRONEX 555648/2009-5) and Research Network on Bioactive Molecules from Arthropod Vectors (NAP-MOBIARVE"/>
            <consortium name="University of Sao Paulo)"/>
            <person name="Marinotti O."/>
            <person name="Ribeiro J.M.C."/>
            <person name="Costa-da-Silva A.L."/>
            <person name="Silva M.C.P."/>
            <person name="Lopes A.R."/>
            <person name="Barros M.S."/>
            <person name="Sa-Nunes A."/>
            <person name="Konjin B.B."/>
            <person name="Carvalho E."/>
            <person name="Suesdek L."/>
            <person name="Silva-Neto M.A.C."/>
            <person name="Capurro M.L."/>
        </authorList>
    </citation>
    <scope>NUCLEOTIDE SEQUENCE</scope>
    <source>
        <tissue evidence="1">Whole body</tissue>
    </source>
</reference>